<evidence type="ECO:0000256" key="3">
    <source>
        <dbReference type="SAM" id="MobiDB-lite"/>
    </source>
</evidence>
<feature type="compositionally biased region" description="Polar residues" evidence="3">
    <location>
        <begin position="96"/>
        <end position="125"/>
    </location>
</feature>
<keyword evidence="2" id="KW-0131">Cell cycle</keyword>
<accession>A0A151GUC7</accession>
<dbReference type="Pfam" id="PF26121">
    <property type="entry name" value="HTH_CDT1"/>
    <property type="match status" value="1"/>
</dbReference>
<organism evidence="5 6">
    <name type="scientific">Drechmeria coniospora</name>
    <name type="common">Nematophagous fungus</name>
    <name type="synonym">Meria coniospora</name>
    <dbReference type="NCBI Taxonomy" id="98403"/>
    <lineage>
        <taxon>Eukaryota</taxon>
        <taxon>Fungi</taxon>
        <taxon>Dikarya</taxon>
        <taxon>Ascomycota</taxon>
        <taxon>Pezizomycotina</taxon>
        <taxon>Sordariomycetes</taxon>
        <taxon>Hypocreomycetidae</taxon>
        <taxon>Hypocreales</taxon>
        <taxon>Ophiocordycipitaceae</taxon>
        <taxon>Drechmeria</taxon>
    </lineage>
</organism>
<dbReference type="AlphaFoldDB" id="A0A151GUC7"/>
<feature type="region of interest" description="Disordered" evidence="3">
    <location>
        <begin position="38"/>
        <end position="151"/>
    </location>
</feature>
<gene>
    <name evidence="5" type="ORF">DCS_01818</name>
</gene>
<dbReference type="InterPro" id="IPR032054">
    <property type="entry name" value="Cdt1_C"/>
</dbReference>
<feature type="region of interest" description="Disordered" evidence="3">
    <location>
        <begin position="323"/>
        <end position="345"/>
    </location>
</feature>
<dbReference type="InterPro" id="IPR038090">
    <property type="entry name" value="Cdt1_C_WH_dom_sf"/>
</dbReference>
<sequence>MPRASRTRPAAAAAPAFGHQSIGSFTRISKYSTIVKSVEPDTDRVTRKRKASSSVEEPVDTAVGGEEPSKKATATPSKRACRRAQSPKRSAVQRPAKTSVNGKRSAQATLSQAVTNREQSASNPQERAARPEPNVGRKRTNECDASPPNPLPPHLEDLVRLNKALLKTVAVHLAHCGSHVPISIGAITPNLSRTWGKRQVTVDDFRRCIAVQAYAKDEPACPLVISDYGRGQICVELAPDGHDHLINEDRLQAQFERNLRALCAEKSDDEMADVDVPFDGLTLADLPHAAINDRAVGVRLNPLLSKGRRDLAHLKSGILVRQQESRAKQQTPAPGPTPLNPDGTKMSLLDRLRLKQLSRANQPLGPSGPELERRAALNRVPDVAATVSMLSLSNPLSLPRQAFTMSAIAERLRDSLRTPISKEEAVACVRLIATEVAPEWLRIVTIGGRDNMVVQRNGQPVDRVIQERVQKLLVA</sequence>
<reference evidence="5 6" key="1">
    <citation type="journal article" date="2016" name="Sci. Rep.">
        <title>Insights into Adaptations to a Near-Obligate Nematode Endoparasitic Lifestyle from the Finished Genome of Drechmeria coniospora.</title>
        <authorList>
            <person name="Zhang L."/>
            <person name="Zhou Z."/>
            <person name="Guo Q."/>
            <person name="Fokkens L."/>
            <person name="Miskei M."/>
            <person name="Pocsi I."/>
            <person name="Zhang W."/>
            <person name="Chen M."/>
            <person name="Wang L."/>
            <person name="Sun Y."/>
            <person name="Donzelli B.G."/>
            <person name="Gibson D.M."/>
            <person name="Nelson D.R."/>
            <person name="Luo J.G."/>
            <person name="Rep M."/>
            <person name="Liu H."/>
            <person name="Yang S."/>
            <person name="Wang J."/>
            <person name="Krasnoff S.B."/>
            <person name="Xu Y."/>
            <person name="Molnar I."/>
            <person name="Lin M."/>
        </authorList>
    </citation>
    <scope>NUCLEOTIDE SEQUENCE [LARGE SCALE GENOMIC DNA]</scope>
    <source>
        <strain evidence="5 6">ARSEF 6962</strain>
    </source>
</reference>
<comment type="similarity">
    <text evidence="1">Belongs to the Cdt1 family.</text>
</comment>
<dbReference type="Pfam" id="PF16679">
    <property type="entry name" value="CDT1_C"/>
    <property type="match status" value="1"/>
</dbReference>
<dbReference type="GeneID" id="63714461"/>
<evidence type="ECO:0000259" key="4">
    <source>
        <dbReference type="Pfam" id="PF16679"/>
    </source>
</evidence>
<evidence type="ECO:0000256" key="1">
    <source>
        <dbReference type="ARBA" id="ARBA00008356"/>
    </source>
</evidence>
<dbReference type="InParanoid" id="A0A151GUC7"/>
<comment type="caution">
    <text evidence="5">The sequence shown here is derived from an EMBL/GenBank/DDBJ whole genome shotgun (WGS) entry which is preliminary data.</text>
</comment>
<dbReference type="STRING" id="98403.A0A151GUC7"/>
<proteinExistence type="inferred from homology"/>
<dbReference type="EMBL" id="LAYC01000001">
    <property type="protein sequence ID" value="KYK60680.1"/>
    <property type="molecule type" value="Genomic_DNA"/>
</dbReference>
<dbReference type="Gene3D" id="1.10.10.1420">
    <property type="entry name" value="DNA replication factor Cdt1, C-terminal WH domain"/>
    <property type="match status" value="1"/>
</dbReference>
<feature type="domain" description="DNA replication factor Cdt1 C-terminal" evidence="4">
    <location>
        <begin position="347"/>
        <end position="447"/>
    </location>
</feature>
<keyword evidence="6" id="KW-1185">Reference proteome</keyword>
<dbReference type="RefSeq" id="XP_040660032.1">
    <property type="nucleotide sequence ID" value="XM_040799149.1"/>
</dbReference>
<evidence type="ECO:0000256" key="2">
    <source>
        <dbReference type="ARBA" id="ARBA00023306"/>
    </source>
</evidence>
<evidence type="ECO:0000313" key="6">
    <source>
        <dbReference type="Proteomes" id="UP000076580"/>
    </source>
</evidence>
<protein>
    <recommendedName>
        <fullName evidence="4">DNA replication factor Cdt1 C-terminal domain-containing protein</fullName>
    </recommendedName>
</protein>
<evidence type="ECO:0000313" key="5">
    <source>
        <dbReference type="EMBL" id="KYK60680.1"/>
    </source>
</evidence>
<name>A0A151GUC7_DRECN</name>
<dbReference type="Proteomes" id="UP000076580">
    <property type="component" value="Chromosome 01"/>
</dbReference>